<dbReference type="Proteomes" id="UP000007952">
    <property type="component" value="Chromosome"/>
</dbReference>
<evidence type="ECO:0000256" key="1">
    <source>
        <dbReference type="SAM" id="MobiDB-lite"/>
    </source>
</evidence>
<evidence type="ECO:0000313" key="4">
    <source>
        <dbReference type="Proteomes" id="UP000007952"/>
    </source>
</evidence>
<sequence length="146" mass="15989">MMSSSLATKSILGLLGASAAGGTAAAGYKLLKKNGDMKEKPMIIQKHTVAKLLEQDKTKQLLDSNLAGSNEDWKAAYEKYRTGESSKDANPWQIPEWDSKKSQSGQNAPTEFISKCSEESKKEVVDDKDPIYVNVSTWCTKTITPT</sequence>
<dbReference type="EMBL" id="CP002808">
    <property type="protein sequence ID" value="AEG73501.1"/>
    <property type="molecule type" value="Genomic_DNA"/>
</dbReference>
<reference key="2">
    <citation type="submission" date="2011-05" db="EMBL/GenBank/DDBJ databases">
        <title>The Genome of Mycoplasma haemofelis Strain Ohio2, a pathogenic hemoplasma of the cat.</title>
        <authorList>
            <person name="Santos A.P."/>
            <person name="Guimaraes A.M.S."/>
            <person name="SanMiguel P.J."/>
            <person name="Martin S.W."/>
            <person name="Messick J.B."/>
        </authorList>
    </citation>
    <scope>NUCLEOTIDE SEQUENCE</scope>
    <source>
        <strain>Ohio2</strain>
    </source>
</reference>
<dbReference type="KEGG" id="mhf:MHF_1265"/>
<protein>
    <submittedName>
        <fullName evidence="3">Uncharacterized protein</fullName>
    </submittedName>
</protein>
<gene>
    <name evidence="3" type="ordered locus">MHF_1265</name>
</gene>
<reference evidence="3 4" key="1">
    <citation type="journal article" date="2011" name="J. Bacteriol.">
        <title>Complete genome sequences of two hemotropic Mycoplasmas, Mycoplasma haemofelis strain Ohio2 and Mycoplasma suis strain Illinois.</title>
        <authorList>
            <person name="Messick J.B."/>
            <person name="Santos A.P."/>
            <person name="Guimaraes A.M."/>
        </authorList>
    </citation>
    <scope>NUCLEOTIDE SEQUENCE [LARGE SCALE GENOMIC DNA]</scope>
    <source>
        <strain evidence="3 4">Ohio2</strain>
    </source>
</reference>
<accession>F6FFT3</accession>
<feature type="region of interest" description="Disordered" evidence="1">
    <location>
        <begin position="81"/>
        <end position="119"/>
    </location>
</feature>
<feature type="chain" id="PRO_5003339395" evidence="2">
    <location>
        <begin position="20"/>
        <end position="146"/>
    </location>
</feature>
<evidence type="ECO:0000256" key="2">
    <source>
        <dbReference type="SAM" id="SignalP"/>
    </source>
</evidence>
<dbReference type="AlphaFoldDB" id="F6FFT3"/>
<organism evidence="3 4">
    <name type="scientific">Mycoplasma haemofelis (strain Ohio2)</name>
    <dbReference type="NCBI Taxonomy" id="859194"/>
    <lineage>
        <taxon>Bacteria</taxon>
        <taxon>Bacillati</taxon>
        <taxon>Mycoplasmatota</taxon>
        <taxon>Mollicutes</taxon>
        <taxon>Mycoplasmataceae</taxon>
        <taxon>Mycoplasma</taxon>
    </lineage>
</organism>
<proteinExistence type="predicted"/>
<name>F6FFT3_MYCHI</name>
<dbReference type="HOGENOM" id="CLU_149302_0_0_14"/>
<dbReference type="STRING" id="859194.MHF_1265"/>
<feature type="signal peptide" evidence="2">
    <location>
        <begin position="1"/>
        <end position="19"/>
    </location>
</feature>
<keyword evidence="2" id="KW-0732">Signal</keyword>
<evidence type="ECO:0000313" key="3">
    <source>
        <dbReference type="EMBL" id="AEG73501.1"/>
    </source>
</evidence>